<keyword evidence="3" id="KW-0809">Transit peptide</keyword>
<dbReference type="Proteomes" id="UP000813444">
    <property type="component" value="Unassembled WGS sequence"/>
</dbReference>
<name>A0A8K0WVM7_9HYPO</name>
<sequence length="324" mass="36576">MASFRIPTLRHLSSHPLRSVRAPITQRRWAQVHDVRFLTTNPPQPILDKYRSKLDQKAKQEGLQSIDDLKAAYSDKIKEQRQKDAIELPPIPQAPNTPVSLPNRGPLPSTPKPKPTTPRAPGSSDKPAIKTLGEILNLDKARELPEKDLTDAWRLMHSSSPQSLCASVPAATYRAMADVARRTPQFILPVPHPDQGAEIHFLQWYFDAPSKTSTVLFTQLAEYKARGEFSQPHTSITHYLDLMDDRGLVLMHGQVMDGRGVQPDSARWLVMCLQRFYGGWEANGVMDGQSKERAAARKQLMEWFAQGDPQFTVEKLLDEAERMD</sequence>
<evidence type="ECO:0000256" key="1">
    <source>
        <dbReference type="ARBA" id="ARBA00004173"/>
    </source>
</evidence>
<proteinExistence type="inferred from homology"/>
<feature type="region of interest" description="Disordered" evidence="5">
    <location>
        <begin position="77"/>
        <end position="128"/>
    </location>
</feature>
<comment type="caution">
    <text evidence="6">The sequence shown here is derived from an EMBL/GenBank/DDBJ whole genome shotgun (WGS) entry which is preliminary data.</text>
</comment>
<comment type="subcellular location">
    <subcellularLocation>
        <location evidence="1">Mitochondrion</location>
    </subcellularLocation>
</comment>
<dbReference type="GO" id="GO:0005739">
    <property type="term" value="C:mitochondrion"/>
    <property type="evidence" value="ECO:0007669"/>
    <property type="project" value="UniProtKB-SubCell"/>
</dbReference>
<evidence type="ECO:0000256" key="4">
    <source>
        <dbReference type="ARBA" id="ARBA00023128"/>
    </source>
</evidence>
<feature type="compositionally biased region" description="Pro residues" evidence="5">
    <location>
        <begin position="108"/>
        <end position="118"/>
    </location>
</feature>
<gene>
    <name evidence="6" type="ORF">B0I35DRAFT_422499</name>
</gene>
<keyword evidence="7" id="KW-1185">Reference proteome</keyword>
<dbReference type="InterPro" id="IPR010591">
    <property type="entry name" value="ATP11"/>
</dbReference>
<organism evidence="6 7">
    <name type="scientific">Stachybotrys elegans</name>
    <dbReference type="NCBI Taxonomy" id="80388"/>
    <lineage>
        <taxon>Eukaryota</taxon>
        <taxon>Fungi</taxon>
        <taxon>Dikarya</taxon>
        <taxon>Ascomycota</taxon>
        <taxon>Pezizomycotina</taxon>
        <taxon>Sordariomycetes</taxon>
        <taxon>Hypocreomycetidae</taxon>
        <taxon>Hypocreales</taxon>
        <taxon>Stachybotryaceae</taxon>
        <taxon>Stachybotrys</taxon>
    </lineage>
</organism>
<keyword evidence="4" id="KW-0496">Mitochondrion</keyword>
<dbReference type="Pfam" id="PF06644">
    <property type="entry name" value="ATP11"/>
    <property type="match status" value="1"/>
</dbReference>
<evidence type="ECO:0000313" key="6">
    <source>
        <dbReference type="EMBL" id="KAH7326358.1"/>
    </source>
</evidence>
<dbReference type="GO" id="GO:0033615">
    <property type="term" value="P:mitochondrial proton-transporting ATP synthase complex assembly"/>
    <property type="evidence" value="ECO:0007669"/>
    <property type="project" value="TreeGrafter"/>
</dbReference>
<dbReference type="OrthoDB" id="16535at2759"/>
<dbReference type="PANTHER" id="PTHR13126">
    <property type="entry name" value="CHAPERONE ATP11"/>
    <property type="match status" value="1"/>
</dbReference>
<comment type="similarity">
    <text evidence="2">Belongs to the ATP11 family.</text>
</comment>
<protein>
    <submittedName>
        <fullName evidence="6">ATP11 protein-domain-containing protein</fullName>
    </submittedName>
</protein>
<reference evidence="6" key="1">
    <citation type="journal article" date="2021" name="Nat. Commun.">
        <title>Genetic determinants of endophytism in the Arabidopsis root mycobiome.</title>
        <authorList>
            <person name="Mesny F."/>
            <person name="Miyauchi S."/>
            <person name="Thiergart T."/>
            <person name="Pickel B."/>
            <person name="Atanasova L."/>
            <person name="Karlsson M."/>
            <person name="Huettel B."/>
            <person name="Barry K.W."/>
            <person name="Haridas S."/>
            <person name="Chen C."/>
            <person name="Bauer D."/>
            <person name="Andreopoulos W."/>
            <person name="Pangilinan J."/>
            <person name="LaButti K."/>
            <person name="Riley R."/>
            <person name="Lipzen A."/>
            <person name="Clum A."/>
            <person name="Drula E."/>
            <person name="Henrissat B."/>
            <person name="Kohler A."/>
            <person name="Grigoriev I.V."/>
            <person name="Martin F.M."/>
            <person name="Hacquard S."/>
        </authorList>
    </citation>
    <scope>NUCLEOTIDE SEQUENCE</scope>
    <source>
        <strain evidence="6">MPI-CAGE-CH-0235</strain>
    </source>
</reference>
<evidence type="ECO:0000256" key="5">
    <source>
        <dbReference type="SAM" id="MobiDB-lite"/>
    </source>
</evidence>
<evidence type="ECO:0000256" key="3">
    <source>
        <dbReference type="ARBA" id="ARBA00022946"/>
    </source>
</evidence>
<dbReference type="PANTHER" id="PTHR13126:SF0">
    <property type="entry name" value="ATP SYNTHASE MITOCHONDRIAL F1 COMPLEX ASSEMBLY FACTOR 1"/>
    <property type="match status" value="1"/>
</dbReference>
<accession>A0A8K0WVM7</accession>
<feature type="compositionally biased region" description="Basic and acidic residues" evidence="5">
    <location>
        <begin position="77"/>
        <end position="86"/>
    </location>
</feature>
<evidence type="ECO:0000256" key="2">
    <source>
        <dbReference type="ARBA" id="ARBA00009116"/>
    </source>
</evidence>
<dbReference type="AlphaFoldDB" id="A0A8K0WVM7"/>
<evidence type="ECO:0000313" key="7">
    <source>
        <dbReference type="Proteomes" id="UP000813444"/>
    </source>
</evidence>
<dbReference type="EMBL" id="JAGPNK010000002">
    <property type="protein sequence ID" value="KAH7326358.1"/>
    <property type="molecule type" value="Genomic_DNA"/>
</dbReference>